<dbReference type="InterPro" id="IPR003593">
    <property type="entry name" value="AAA+_ATPase"/>
</dbReference>
<dbReference type="Gene3D" id="3.40.50.300">
    <property type="entry name" value="P-loop containing nucleotide triphosphate hydrolases"/>
    <property type="match status" value="1"/>
</dbReference>
<dbReference type="Proteomes" id="UP000315112">
    <property type="component" value="Unassembled WGS sequence"/>
</dbReference>
<dbReference type="AlphaFoldDB" id="A0A562Q0P7"/>
<dbReference type="PANTHER" id="PTHR23073">
    <property type="entry name" value="26S PROTEASOME REGULATORY SUBUNIT"/>
    <property type="match status" value="1"/>
</dbReference>
<keyword evidence="2" id="KW-0547">Nucleotide-binding</keyword>
<proteinExistence type="inferred from homology"/>
<reference evidence="6 9" key="3">
    <citation type="submission" date="2019-12" db="EMBL/GenBank/DDBJ databases">
        <title>Draft Genome Sequences of Six Type Strains of the Genus Massilia.</title>
        <authorList>
            <person name="Miess H."/>
            <person name="Frediansyah A."/>
            <person name="Goeker M."/>
            <person name="Gross H."/>
        </authorList>
    </citation>
    <scope>NUCLEOTIDE SEQUENCE [LARGE SCALE GENOMIC DNA]</scope>
    <source>
        <strain evidence="6 9">DSM 26639</strain>
    </source>
</reference>
<dbReference type="Pfam" id="PF00004">
    <property type="entry name" value="AAA"/>
    <property type="match status" value="1"/>
</dbReference>
<evidence type="ECO:0000256" key="4">
    <source>
        <dbReference type="SAM" id="MobiDB-lite"/>
    </source>
</evidence>
<evidence type="ECO:0000313" key="8">
    <source>
        <dbReference type="Proteomes" id="UP000315112"/>
    </source>
</evidence>
<sequence>MNAADWNKENDRYLSEAVAWVRTRLDGMAPPKEEPPPAARPAKAFWRTSPASAPLQVPLQGQAAQPPAAQRVPRPASLDEPAEEDMAPALVQLTTRLDLSPFERDVLLLCAAMEFDTGIAAQCARAQDNANRGYPTFGLALAMFDEPSWDALSPERPLRYWRLVDIRQPQGVPLIAASLSIDERIVNFIKGLNYLDDRLAMLVLPVAGPAEPLPPSQQAVAEAIAHAVAHPVEPVAATPALPLVQLLGPDSASKRAIAGQAARALGCQLYALDPASLPQAVADVENFARLWQRESLLLPLALYVDTDDLDPAGAGEAHRAAINRLLLRTGGVMFLATREPWARLGRAVVSVDAAKPSTAEQQRAWQDVLTQEPERAASDAATLASHFNLNVDDIRRIAAQADGAALAPLWDSALLHARPALDQLAQRIDPVAGWDDLQLPDAETALLRQIAGQVAQRGAVYDEWGFRARMNRGLGISALFAGDSGTGKTMAAEVIARELHLLIYRIDLSAVVSKFIGETEKNLRKLFDGAEDSGAILFFDEADALFGKRSEVKDSHDRYANIEVNYLLQRMEAYRGLAILASNRKGALDTAFLRRLRFIVNFPMPAPSQRERIWRRIFPPETPLEELDWQRLAQFGLSGGSIHNAALNAAFLAARAGRKVDMPLVLEAIRGELRKLEKPVSEADFRQLAPAGARS</sequence>
<dbReference type="InterPro" id="IPR003959">
    <property type="entry name" value="ATPase_AAA_core"/>
</dbReference>
<comment type="similarity">
    <text evidence="1">Belongs to the AAA ATPase family.</text>
</comment>
<evidence type="ECO:0000256" key="1">
    <source>
        <dbReference type="ARBA" id="ARBA00006914"/>
    </source>
</evidence>
<accession>A0A562Q0P7</accession>
<dbReference type="SUPFAM" id="SSF52540">
    <property type="entry name" value="P-loop containing nucleoside triphosphate hydrolases"/>
    <property type="match status" value="1"/>
</dbReference>
<protein>
    <submittedName>
        <fullName evidence="6">AAA family ATPase</fullName>
    </submittedName>
    <submittedName>
        <fullName evidence="7">SpoVK/Ycf46/Vps4 family AAA+-type ATPase</fullName>
    </submittedName>
</protein>
<reference evidence="7" key="2">
    <citation type="submission" date="2019-07" db="EMBL/GenBank/DDBJ databases">
        <authorList>
            <person name="Whitman W."/>
            <person name="Huntemann M."/>
            <person name="Clum A."/>
            <person name="Pillay M."/>
            <person name="Palaniappan K."/>
            <person name="Varghese N."/>
            <person name="Mikhailova N."/>
            <person name="Stamatis D."/>
            <person name="Reddy T."/>
            <person name="Daum C."/>
            <person name="Shapiro N."/>
            <person name="Ivanova N."/>
            <person name="Kyrpides N."/>
            <person name="Woyke T."/>
        </authorList>
    </citation>
    <scope>NUCLEOTIDE SEQUENCE</scope>
    <source>
        <strain evidence="7">CGMCC 1.10685</strain>
    </source>
</reference>
<evidence type="ECO:0000256" key="2">
    <source>
        <dbReference type="ARBA" id="ARBA00022741"/>
    </source>
</evidence>
<dbReference type="CDD" id="cd19481">
    <property type="entry name" value="RecA-like_protease"/>
    <property type="match status" value="1"/>
</dbReference>
<dbReference type="Pfam" id="PF22977">
    <property type="entry name" value="WHD"/>
    <property type="match status" value="1"/>
</dbReference>
<feature type="domain" description="AAA+ ATPase" evidence="5">
    <location>
        <begin position="474"/>
        <end position="608"/>
    </location>
</feature>
<feature type="region of interest" description="Disordered" evidence="4">
    <location>
        <begin position="26"/>
        <end position="82"/>
    </location>
</feature>
<dbReference type="InterPro" id="IPR027417">
    <property type="entry name" value="P-loop_NTPase"/>
</dbReference>
<dbReference type="GO" id="GO:0005524">
    <property type="term" value="F:ATP binding"/>
    <property type="evidence" value="ECO:0007669"/>
    <property type="project" value="UniProtKB-KW"/>
</dbReference>
<keyword evidence="3" id="KW-0067">ATP-binding</keyword>
<evidence type="ECO:0000259" key="5">
    <source>
        <dbReference type="SMART" id="SM00382"/>
    </source>
</evidence>
<evidence type="ECO:0000313" key="9">
    <source>
        <dbReference type="Proteomes" id="UP000437862"/>
    </source>
</evidence>
<dbReference type="InterPro" id="IPR050221">
    <property type="entry name" value="26S_Proteasome_ATPase"/>
</dbReference>
<feature type="compositionally biased region" description="Low complexity" evidence="4">
    <location>
        <begin position="53"/>
        <end position="76"/>
    </location>
</feature>
<dbReference type="EMBL" id="CP046904">
    <property type="protein sequence ID" value="QGZ38231.1"/>
    <property type="molecule type" value="Genomic_DNA"/>
</dbReference>
<dbReference type="RefSeq" id="WP_145873862.1">
    <property type="nucleotide sequence ID" value="NZ_CP046904.1"/>
</dbReference>
<dbReference type="OrthoDB" id="9802352at2"/>
<dbReference type="SMART" id="SM00382">
    <property type="entry name" value="AAA"/>
    <property type="match status" value="1"/>
</dbReference>
<organism evidence="7 8">
    <name type="scientific">Pseudoduganella flava</name>
    <dbReference type="NCBI Taxonomy" id="871742"/>
    <lineage>
        <taxon>Bacteria</taxon>
        <taxon>Pseudomonadati</taxon>
        <taxon>Pseudomonadota</taxon>
        <taxon>Betaproteobacteria</taxon>
        <taxon>Burkholderiales</taxon>
        <taxon>Oxalobacteraceae</taxon>
        <taxon>Telluria group</taxon>
        <taxon>Pseudoduganella</taxon>
    </lineage>
</organism>
<gene>
    <name evidence="6" type="ORF">GO485_03650</name>
    <name evidence="7" type="ORF">IP92_01466</name>
</gene>
<name>A0A562Q0P7_9BURK</name>
<reference evidence="7 8" key="1">
    <citation type="journal article" date="2015" name="Stand. Genomic Sci.">
        <title>Genomic Encyclopedia of Bacterial and Archaeal Type Strains, Phase III: the genomes of soil and plant-associated and newly described type strains.</title>
        <authorList>
            <person name="Whitman W.B."/>
            <person name="Woyke T."/>
            <person name="Klenk H.P."/>
            <person name="Zhou Y."/>
            <person name="Lilburn T.G."/>
            <person name="Beck B.J."/>
            <person name="De Vos P."/>
            <person name="Vandamme P."/>
            <person name="Eisen J.A."/>
            <person name="Garrity G."/>
            <person name="Hugenholtz P."/>
            <person name="Kyrpides N.C."/>
        </authorList>
    </citation>
    <scope>NUCLEOTIDE SEQUENCE [LARGE SCALE GENOMIC DNA]</scope>
    <source>
        <strain evidence="7 8">CGMCC 1.10685</strain>
    </source>
</reference>
<evidence type="ECO:0000256" key="3">
    <source>
        <dbReference type="ARBA" id="ARBA00022840"/>
    </source>
</evidence>
<evidence type="ECO:0000313" key="6">
    <source>
        <dbReference type="EMBL" id="QGZ38231.1"/>
    </source>
</evidence>
<evidence type="ECO:0000313" key="7">
    <source>
        <dbReference type="EMBL" id="TWI50237.1"/>
    </source>
</evidence>
<dbReference type="InterPro" id="IPR054472">
    <property type="entry name" value="WHD"/>
</dbReference>
<dbReference type="GO" id="GO:0016887">
    <property type="term" value="F:ATP hydrolysis activity"/>
    <property type="evidence" value="ECO:0007669"/>
    <property type="project" value="InterPro"/>
</dbReference>
<keyword evidence="9" id="KW-1185">Reference proteome</keyword>
<dbReference type="EMBL" id="VLKW01000002">
    <property type="protein sequence ID" value="TWI50237.1"/>
    <property type="molecule type" value="Genomic_DNA"/>
</dbReference>
<dbReference type="Proteomes" id="UP000437862">
    <property type="component" value="Chromosome"/>
</dbReference>